<keyword evidence="4" id="KW-0256">Endoplasmic reticulum</keyword>
<dbReference type="KEGG" id="cam:101502821"/>
<evidence type="ECO:0000256" key="4">
    <source>
        <dbReference type="ARBA" id="ARBA00022824"/>
    </source>
</evidence>
<keyword evidence="5 10" id="KW-1133">Transmembrane helix</keyword>
<keyword evidence="2" id="KW-0813">Transport</keyword>
<keyword evidence="6 10" id="KW-0472">Membrane</keyword>
<evidence type="ECO:0000256" key="9">
    <source>
        <dbReference type="ARBA" id="ARBA00025752"/>
    </source>
</evidence>
<feature type="transmembrane region" description="Helical" evidence="10">
    <location>
        <begin position="12"/>
        <end position="32"/>
    </location>
</feature>
<proteinExistence type="inferred from homology"/>
<dbReference type="GeneID" id="101502821"/>
<dbReference type="GO" id="GO:0009734">
    <property type="term" value="P:auxin-activated signaling pathway"/>
    <property type="evidence" value="ECO:0007669"/>
    <property type="project" value="UniProtKB-KW"/>
</dbReference>
<comment type="function">
    <text evidence="8">Involved in cellular auxin homeostasis by regulating auxin metabolism. Regulates intracellular auxin accumulation at the endoplasmic reticulum and thus auxin availability for nuclear auxin signaling.</text>
</comment>
<keyword evidence="11" id="KW-1185">Reference proteome</keyword>
<feature type="transmembrane region" description="Helical" evidence="10">
    <location>
        <begin position="44"/>
        <end position="62"/>
    </location>
</feature>
<dbReference type="InterPro" id="IPR004776">
    <property type="entry name" value="Mem_transp_PIN-like"/>
</dbReference>
<dbReference type="STRING" id="3827.A0A1S2YZA6"/>
<dbReference type="GO" id="GO:0005789">
    <property type="term" value="C:endoplasmic reticulum membrane"/>
    <property type="evidence" value="ECO:0007669"/>
    <property type="project" value="UniProtKB-SubCell"/>
</dbReference>
<comment type="similarity">
    <text evidence="9">Belongs to the auxin efflux carrier (TC 2.A.69.2) family.</text>
</comment>
<evidence type="ECO:0000313" key="11">
    <source>
        <dbReference type="Proteomes" id="UP000087171"/>
    </source>
</evidence>
<sequence length="420" mass="46157">MTFVELLEVASMPVIQVLLISALGAFMATSYFNNLLSPDFRKSLNKVVFILFTPSLVFASFAKSVSLEDMKSWWFMPVNVGLTFLIGGILGWILVKLLRPNLKVKGLIIASCSSGNLGNLPIVIIPAICDQKGGPFGAHDVCRSNALSYASFSMALGGIFIWTYTLQTLRSSSLRFKELEASEIINSPNKDLDGNVETPLLKGKDNKNTSTKVPPLSYIGDSESQIIYDKVESNVLKNEKQSFMHRMIEVLKHLLQELMSPPAIATFFGFLFGAVSWLRNLIIGDNAPFKVIQDTLQLLGNGTIPCITLLLGGNLTQGLKSSSVKPLTLISIIITRFFVLPFIGLFIVKAAANFGLLPVDPLFQYTLVMQYAMPPAMNISTMAQLFDVGNEECSVILLWTYSASAIALTAWSTFLLWLLS</sequence>
<feature type="transmembrane region" description="Helical" evidence="10">
    <location>
        <begin position="148"/>
        <end position="166"/>
    </location>
</feature>
<dbReference type="PANTHER" id="PTHR31651:SF11">
    <property type="entry name" value="AUXIN EFFLUX CARRIER FAMILY PROTEIN"/>
    <property type="match status" value="1"/>
</dbReference>
<dbReference type="InterPro" id="IPR045033">
    <property type="entry name" value="PILS1/3/4/5/7"/>
</dbReference>
<dbReference type="PANTHER" id="PTHR31651">
    <property type="match status" value="1"/>
</dbReference>
<dbReference type="RefSeq" id="XP_004512284.1">
    <property type="nucleotide sequence ID" value="XM_004512227.3"/>
</dbReference>
<feature type="transmembrane region" description="Helical" evidence="10">
    <location>
        <begin position="327"/>
        <end position="348"/>
    </location>
</feature>
<protein>
    <submittedName>
        <fullName evidence="12">Protein PIN-LIKES 7-like</fullName>
    </submittedName>
</protein>
<keyword evidence="3 10" id="KW-0812">Transmembrane</keyword>
<dbReference type="PaxDb" id="3827-XP_004512284.1"/>
<evidence type="ECO:0000256" key="10">
    <source>
        <dbReference type="SAM" id="Phobius"/>
    </source>
</evidence>
<dbReference type="Pfam" id="PF03547">
    <property type="entry name" value="Mem_trans"/>
    <property type="match status" value="1"/>
</dbReference>
<dbReference type="eggNOG" id="KOG2722">
    <property type="taxonomic scope" value="Eukaryota"/>
</dbReference>
<feature type="transmembrane region" description="Helical" evidence="10">
    <location>
        <begin position="254"/>
        <end position="278"/>
    </location>
</feature>
<reference evidence="11" key="1">
    <citation type="journal article" date="2013" name="Nat. Biotechnol.">
        <title>Draft genome sequence of chickpea (Cicer arietinum) provides a resource for trait improvement.</title>
        <authorList>
            <person name="Varshney R.K."/>
            <person name="Song C."/>
            <person name="Saxena R.K."/>
            <person name="Azam S."/>
            <person name="Yu S."/>
            <person name="Sharpe A.G."/>
            <person name="Cannon S."/>
            <person name="Baek J."/>
            <person name="Rosen B.D."/>
            <person name="Tar'an B."/>
            <person name="Millan T."/>
            <person name="Zhang X."/>
            <person name="Ramsay L.D."/>
            <person name="Iwata A."/>
            <person name="Wang Y."/>
            <person name="Nelson W."/>
            <person name="Farmer A.D."/>
            <person name="Gaur P.M."/>
            <person name="Soderlund C."/>
            <person name="Penmetsa R.V."/>
            <person name="Xu C."/>
            <person name="Bharti A.K."/>
            <person name="He W."/>
            <person name="Winter P."/>
            <person name="Zhao S."/>
            <person name="Hane J.K."/>
            <person name="Carrasquilla-Garcia N."/>
            <person name="Condie J.A."/>
            <person name="Upadhyaya H.D."/>
            <person name="Luo M.C."/>
            <person name="Thudi M."/>
            <person name="Gowda C.L."/>
            <person name="Singh N.P."/>
            <person name="Lichtenzveig J."/>
            <person name="Gali K.K."/>
            <person name="Rubio J."/>
            <person name="Nadarajan N."/>
            <person name="Dolezel J."/>
            <person name="Bansal K.C."/>
            <person name="Xu X."/>
            <person name="Edwards D."/>
            <person name="Zhang G."/>
            <person name="Kahl G."/>
            <person name="Gil J."/>
            <person name="Singh K.B."/>
            <person name="Datta S.K."/>
            <person name="Jackson S.A."/>
            <person name="Wang J."/>
            <person name="Cook D.R."/>
        </authorList>
    </citation>
    <scope>NUCLEOTIDE SEQUENCE [LARGE SCALE GENOMIC DNA]</scope>
    <source>
        <strain evidence="11">cv. CDC Frontier</strain>
    </source>
</reference>
<dbReference type="GO" id="GO:0080162">
    <property type="term" value="P:endoplasmic reticulum to cytosol auxin transport"/>
    <property type="evidence" value="ECO:0007669"/>
    <property type="project" value="InterPro"/>
</dbReference>
<comment type="subcellular location">
    <subcellularLocation>
        <location evidence="1">Endoplasmic reticulum membrane</location>
        <topology evidence="1">Multi-pass membrane protein</topology>
    </subcellularLocation>
</comment>
<dbReference type="OrthoDB" id="191139at2759"/>
<evidence type="ECO:0000256" key="7">
    <source>
        <dbReference type="ARBA" id="ARBA00023294"/>
    </source>
</evidence>
<organism evidence="11 12">
    <name type="scientific">Cicer arietinum</name>
    <name type="common">Chickpea</name>
    <name type="synonym">Garbanzo</name>
    <dbReference type="NCBI Taxonomy" id="3827"/>
    <lineage>
        <taxon>Eukaryota</taxon>
        <taxon>Viridiplantae</taxon>
        <taxon>Streptophyta</taxon>
        <taxon>Embryophyta</taxon>
        <taxon>Tracheophyta</taxon>
        <taxon>Spermatophyta</taxon>
        <taxon>Magnoliopsida</taxon>
        <taxon>eudicotyledons</taxon>
        <taxon>Gunneridae</taxon>
        <taxon>Pentapetalae</taxon>
        <taxon>rosids</taxon>
        <taxon>fabids</taxon>
        <taxon>Fabales</taxon>
        <taxon>Fabaceae</taxon>
        <taxon>Papilionoideae</taxon>
        <taxon>50 kb inversion clade</taxon>
        <taxon>NPAAA clade</taxon>
        <taxon>Hologalegina</taxon>
        <taxon>IRL clade</taxon>
        <taxon>Cicereae</taxon>
        <taxon>Cicer</taxon>
    </lineage>
</organism>
<evidence type="ECO:0000256" key="2">
    <source>
        <dbReference type="ARBA" id="ARBA00022448"/>
    </source>
</evidence>
<gene>
    <name evidence="12" type="primary">LOC101502821</name>
</gene>
<feature type="transmembrane region" description="Helical" evidence="10">
    <location>
        <begin position="396"/>
        <end position="419"/>
    </location>
</feature>
<evidence type="ECO:0000256" key="5">
    <source>
        <dbReference type="ARBA" id="ARBA00022989"/>
    </source>
</evidence>
<feature type="transmembrane region" description="Helical" evidence="10">
    <location>
        <begin position="107"/>
        <end position="128"/>
    </location>
</feature>
<dbReference type="Proteomes" id="UP000087171">
    <property type="component" value="Chromosome Ca8"/>
</dbReference>
<feature type="transmembrane region" description="Helical" evidence="10">
    <location>
        <begin position="298"/>
        <end position="315"/>
    </location>
</feature>
<evidence type="ECO:0000256" key="3">
    <source>
        <dbReference type="ARBA" id="ARBA00022692"/>
    </source>
</evidence>
<evidence type="ECO:0000313" key="12">
    <source>
        <dbReference type="RefSeq" id="XP_004512284.1"/>
    </source>
</evidence>
<evidence type="ECO:0000256" key="8">
    <source>
        <dbReference type="ARBA" id="ARBA00025100"/>
    </source>
</evidence>
<dbReference type="AlphaFoldDB" id="A0A1S2YZA6"/>
<evidence type="ECO:0000256" key="6">
    <source>
        <dbReference type="ARBA" id="ARBA00023136"/>
    </source>
</evidence>
<evidence type="ECO:0000256" key="1">
    <source>
        <dbReference type="ARBA" id="ARBA00004477"/>
    </source>
</evidence>
<accession>A0A1S2YZA6</accession>
<reference evidence="12" key="2">
    <citation type="submission" date="2025-08" db="UniProtKB">
        <authorList>
            <consortium name="RefSeq"/>
        </authorList>
    </citation>
    <scope>IDENTIFICATION</scope>
    <source>
        <tissue evidence="12">Etiolated seedlings</tissue>
    </source>
</reference>
<feature type="transmembrane region" description="Helical" evidence="10">
    <location>
        <begin position="74"/>
        <end position="95"/>
    </location>
</feature>
<keyword evidence="7" id="KW-0927">Auxin signaling pathway</keyword>
<dbReference type="RefSeq" id="XP_073220274.1">
    <property type="nucleotide sequence ID" value="XM_073364173.1"/>
</dbReference>
<name>A0A1S2YZA6_CICAR</name>